<name>A0A518HDU9_9BACT</name>
<feature type="region of interest" description="Disordered" evidence="1">
    <location>
        <begin position="417"/>
        <end position="472"/>
    </location>
</feature>
<gene>
    <name evidence="2" type="ORF">ElP_68350</name>
</gene>
<feature type="compositionally biased region" description="Gly residues" evidence="1">
    <location>
        <begin position="164"/>
        <end position="176"/>
    </location>
</feature>
<reference evidence="2 3" key="1">
    <citation type="submission" date="2019-02" db="EMBL/GenBank/DDBJ databases">
        <title>Deep-cultivation of Planctomycetes and their phenomic and genomic characterization uncovers novel biology.</title>
        <authorList>
            <person name="Wiegand S."/>
            <person name="Jogler M."/>
            <person name="Boedeker C."/>
            <person name="Pinto D."/>
            <person name="Vollmers J."/>
            <person name="Rivas-Marin E."/>
            <person name="Kohn T."/>
            <person name="Peeters S.H."/>
            <person name="Heuer A."/>
            <person name="Rast P."/>
            <person name="Oberbeckmann S."/>
            <person name="Bunk B."/>
            <person name="Jeske O."/>
            <person name="Meyerdierks A."/>
            <person name="Storesund J.E."/>
            <person name="Kallscheuer N."/>
            <person name="Luecker S."/>
            <person name="Lage O.M."/>
            <person name="Pohl T."/>
            <person name="Merkel B.J."/>
            <person name="Hornburger P."/>
            <person name="Mueller R.-W."/>
            <person name="Bruemmer F."/>
            <person name="Labrenz M."/>
            <person name="Spormann A.M."/>
            <person name="Op den Camp H."/>
            <person name="Overmann J."/>
            <person name="Amann R."/>
            <person name="Jetten M.S.M."/>
            <person name="Mascher T."/>
            <person name="Medema M.H."/>
            <person name="Devos D.P."/>
            <person name="Kaster A.-K."/>
            <person name="Ovreas L."/>
            <person name="Rohde M."/>
            <person name="Galperin M.Y."/>
            <person name="Jogler C."/>
        </authorList>
    </citation>
    <scope>NUCLEOTIDE SEQUENCE [LARGE SCALE GENOMIC DNA]</scope>
    <source>
        <strain evidence="2 3">ElP</strain>
    </source>
</reference>
<organism evidence="2 3">
    <name type="scientific">Tautonia plasticadhaerens</name>
    <dbReference type="NCBI Taxonomy" id="2527974"/>
    <lineage>
        <taxon>Bacteria</taxon>
        <taxon>Pseudomonadati</taxon>
        <taxon>Planctomycetota</taxon>
        <taxon>Planctomycetia</taxon>
        <taxon>Isosphaerales</taxon>
        <taxon>Isosphaeraceae</taxon>
        <taxon>Tautonia</taxon>
    </lineage>
</organism>
<keyword evidence="3" id="KW-1185">Reference proteome</keyword>
<feature type="compositionally biased region" description="Basic and acidic residues" evidence="1">
    <location>
        <begin position="127"/>
        <end position="136"/>
    </location>
</feature>
<feature type="compositionally biased region" description="Gly residues" evidence="1">
    <location>
        <begin position="257"/>
        <end position="273"/>
    </location>
</feature>
<dbReference type="KEGG" id="tpla:ElP_68350"/>
<feature type="compositionally biased region" description="Basic residues" evidence="1">
    <location>
        <begin position="90"/>
        <end position="100"/>
    </location>
</feature>
<evidence type="ECO:0000313" key="3">
    <source>
        <dbReference type="Proteomes" id="UP000317835"/>
    </source>
</evidence>
<feature type="region of interest" description="Disordered" evidence="1">
    <location>
        <begin position="357"/>
        <end position="397"/>
    </location>
</feature>
<feature type="compositionally biased region" description="Gly residues" evidence="1">
    <location>
        <begin position="108"/>
        <end position="125"/>
    </location>
</feature>
<feature type="compositionally biased region" description="Basic and acidic residues" evidence="1">
    <location>
        <begin position="380"/>
        <end position="390"/>
    </location>
</feature>
<feature type="compositionally biased region" description="Basic residues" evidence="1">
    <location>
        <begin position="448"/>
        <end position="472"/>
    </location>
</feature>
<feature type="region of interest" description="Disordered" evidence="1">
    <location>
        <begin position="61"/>
        <end position="209"/>
    </location>
</feature>
<evidence type="ECO:0000313" key="2">
    <source>
        <dbReference type="EMBL" id="QDV38876.1"/>
    </source>
</evidence>
<evidence type="ECO:0000256" key="1">
    <source>
        <dbReference type="SAM" id="MobiDB-lite"/>
    </source>
</evidence>
<dbReference type="AlphaFoldDB" id="A0A518HDU9"/>
<dbReference type="Proteomes" id="UP000317835">
    <property type="component" value="Chromosome"/>
</dbReference>
<feature type="compositionally biased region" description="Gly residues" evidence="1">
    <location>
        <begin position="137"/>
        <end position="149"/>
    </location>
</feature>
<sequence length="485" mass="48490">MLAGELGLAGDLLGREAGGAEGVERLDGLAAAELGTPQAEEDFGPVVGVVEVGRDLQDATLDLLGRRGGETPGVGPSDGGSGGGGDRRRGGVSRGRRTRFLRGDDEPGAGGQEQGAGDEGGGGLELGEDHGVEHPSGRGGDGGRQGVEGGPAQAEGDGRSDGAVGEGGGKGDGQGRGRARGRGAEPSAGQAASEQGPGPGEADLDGADRAAEPSGDLVVRAAAEVVQDHREAVAGGQAVDLLEQGLVGVPGRLGLGLGPGGEPFPGASPGGVEAGSEGDPAGDPAEPGRGGVPVPDRTRSPGEDEEGGLEGVLGGVGVPEQAEADPPDRRPVAPDEGLEGGLAGGVEVGGEVVQQSGVGPVAHHPQAKQRVQVAPGGDRSMSRHESRSLARPDGWCPLQGAGTRAVCSTSFRDCGGRSGEGGWSVVSPTRRGDRPADRAAARTGACRAGRRASGRGWRRRRPSGRRGLRPRRRWCRCRGRGRPRP</sequence>
<feature type="compositionally biased region" description="Gly residues" evidence="1">
    <location>
        <begin position="70"/>
        <end position="84"/>
    </location>
</feature>
<protein>
    <submittedName>
        <fullName evidence="2">Uncharacterized protein</fullName>
    </submittedName>
</protein>
<feature type="region of interest" description="Disordered" evidence="1">
    <location>
        <begin position="257"/>
        <end position="344"/>
    </location>
</feature>
<feature type="compositionally biased region" description="Basic and acidic residues" evidence="1">
    <location>
        <begin position="430"/>
        <end position="440"/>
    </location>
</feature>
<accession>A0A518HDU9</accession>
<proteinExistence type="predicted"/>
<dbReference type="EMBL" id="CP036426">
    <property type="protein sequence ID" value="QDV38876.1"/>
    <property type="molecule type" value="Genomic_DNA"/>
</dbReference>